<dbReference type="Gene3D" id="2.130.10.10">
    <property type="entry name" value="YVTN repeat-like/Quinoprotein amine dehydrogenase"/>
    <property type="match status" value="2"/>
</dbReference>
<dbReference type="Proteomes" id="UP001230188">
    <property type="component" value="Unassembled WGS sequence"/>
</dbReference>
<keyword evidence="1" id="KW-0853">WD repeat</keyword>
<dbReference type="InterPro" id="IPR001680">
    <property type="entry name" value="WD40_rpt"/>
</dbReference>
<sequence>MDDDDETPDDLSLDATPFSLDFHGSRNALAVGLVTGEVCVHDLAAAEVRRFPAGSGSCRVVAWHHDTVLTGYESGAVVAWDVARGARVSHKKLDGAASACLASETAYCVGDDLGNVYVWDARAGDMLRAKPHEDFVSGIAAHDGLILACAADGRLSVLEPRRNLDRVSTSDPQDDELLSIQVIKGGRKVVCGTQTGALVIWSWGRWGDSSDRALGHPESVDAMLKVDEDILCTGSSDGLLRVVRVQPGLHLLGVLGDHDGFPIERLASNHDLSLVASLSHDTVVRFWDARELNTLGADDHATDMAPAAPHHQQRANVDTDDLPDDDDSDWDTDDDTDMDNPTRHVPPQQRQKQKQQQQQQRRRLKTKTEQFFDGLA</sequence>
<dbReference type="AlphaFoldDB" id="A0AAD7U842"/>
<dbReference type="PANTHER" id="PTHR44019">
    <property type="entry name" value="WD REPEAT-CONTAINING PROTEIN 55"/>
    <property type="match status" value="1"/>
</dbReference>
<reference evidence="4" key="1">
    <citation type="submission" date="2023-01" db="EMBL/GenBank/DDBJ databases">
        <title>Metagenome sequencing of chrysophaentin producing Chrysophaeum taylorii.</title>
        <authorList>
            <person name="Davison J."/>
            <person name="Bewley C."/>
        </authorList>
    </citation>
    <scope>NUCLEOTIDE SEQUENCE</scope>
    <source>
        <strain evidence="4">NIES-1699</strain>
    </source>
</reference>
<gene>
    <name evidence="4" type="ORF">CTAYLR_001805</name>
</gene>
<keyword evidence="5" id="KW-1185">Reference proteome</keyword>
<keyword evidence="2" id="KW-0677">Repeat</keyword>
<evidence type="ECO:0000256" key="1">
    <source>
        <dbReference type="ARBA" id="ARBA00022574"/>
    </source>
</evidence>
<evidence type="ECO:0000313" key="5">
    <source>
        <dbReference type="Proteomes" id="UP001230188"/>
    </source>
</evidence>
<protein>
    <submittedName>
        <fullName evidence="4">Uncharacterized protein</fullName>
    </submittedName>
</protein>
<dbReference type="Pfam" id="PF24796">
    <property type="entry name" value="WDR55"/>
    <property type="match status" value="1"/>
</dbReference>
<feature type="compositionally biased region" description="Low complexity" evidence="3">
    <location>
        <begin position="348"/>
        <end position="359"/>
    </location>
</feature>
<feature type="compositionally biased region" description="Acidic residues" evidence="3">
    <location>
        <begin position="318"/>
        <end position="338"/>
    </location>
</feature>
<feature type="region of interest" description="Disordered" evidence="3">
    <location>
        <begin position="300"/>
        <end position="376"/>
    </location>
</feature>
<dbReference type="InterPro" id="IPR011047">
    <property type="entry name" value="Quinoprotein_ADH-like_sf"/>
</dbReference>
<dbReference type="SUPFAM" id="SSF50998">
    <property type="entry name" value="Quinoprotein alcohol dehydrogenase-like"/>
    <property type="match status" value="1"/>
</dbReference>
<dbReference type="InterPro" id="IPR050505">
    <property type="entry name" value="WDR55/POC1"/>
</dbReference>
<evidence type="ECO:0000256" key="2">
    <source>
        <dbReference type="ARBA" id="ARBA00022737"/>
    </source>
</evidence>
<dbReference type="PANTHER" id="PTHR44019:SF20">
    <property type="entry name" value="WD REPEAT-CONTAINING PROTEIN 55"/>
    <property type="match status" value="1"/>
</dbReference>
<accession>A0AAD7U842</accession>
<name>A0AAD7U842_9STRA</name>
<dbReference type="InterPro" id="IPR015943">
    <property type="entry name" value="WD40/YVTN_repeat-like_dom_sf"/>
</dbReference>
<organism evidence="4 5">
    <name type="scientific">Chrysophaeum taylorii</name>
    <dbReference type="NCBI Taxonomy" id="2483200"/>
    <lineage>
        <taxon>Eukaryota</taxon>
        <taxon>Sar</taxon>
        <taxon>Stramenopiles</taxon>
        <taxon>Ochrophyta</taxon>
        <taxon>Pelagophyceae</taxon>
        <taxon>Pelagomonadales</taxon>
        <taxon>Pelagomonadaceae</taxon>
        <taxon>Chrysophaeum</taxon>
    </lineage>
</organism>
<dbReference type="SMART" id="SM00320">
    <property type="entry name" value="WD40"/>
    <property type="match status" value="5"/>
</dbReference>
<dbReference type="EMBL" id="JAQMWT010000531">
    <property type="protein sequence ID" value="KAJ8599981.1"/>
    <property type="molecule type" value="Genomic_DNA"/>
</dbReference>
<proteinExistence type="predicted"/>
<comment type="caution">
    <text evidence="4">The sequence shown here is derived from an EMBL/GenBank/DDBJ whole genome shotgun (WGS) entry which is preliminary data.</text>
</comment>
<evidence type="ECO:0000256" key="3">
    <source>
        <dbReference type="SAM" id="MobiDB-lite"/>
    </source>
</evidence>
<evidence type="ECO:0000313" key="4">
    <source>
        <dbReference type="EMBL" id="KAJ8599981.1"/>
    </source>
</evidence>